<dbReference type="RefSeq" id="WP_066864337.1">
    <property type="nucleotide sequence ID" value="NZ_CABKVV010000013.1"/>
</dbReference>
<keyword evidence="2" id="KW-0119">Carbohydrate metabolism</keyword>
<dbReference type="Gene3D" id="3.40.50.1360">
    <property type="match status" value="1"/>
</dbReference>
<gene>
    <name evidence="4" type="ORF">NE695_00230</name>
</gene>
<dbReference type="InterPro" id="IPR037171">
    <property type="entry name" value="NagB/RpiA_transferase-like"/>
</dbReference>
<evidence type="ECO:0000256" key="2">
    <source>
        <dbReference type="ARBA" id="ARBA00023277"/>
    </source>
</evidence>
<organism evidence="4 5">
    <name type="scientific">Neglectibacter timonensis</name>
    <dbReference type="NCBI Taxonomy" id="1776382"/>
    <lineage>
        <taxon>Bacteria</taxon>
        <taxon>Bacillati</taxon>
        <taxon>Bacillota</taxon>
        <taxon>Clostridia</taxon>
        <taxon>Eubacteriales</taxon>
        <taxon>Oscillospiraceae</taxon>
        <taxon>Neglectibacter</taxon>
    </lineage>
</organism>
<dbReference type="InterPro" id="IPR018321">
    <property type="entry name" value="Glucosamine6P_isomerase_CS"/>
</dbReference>
<dbReference type="PANTHER" id="PTHR11280:SF5">
    <property type="entry name" value="GLUCOSAMINE-6-PHOSPHATE ISOMERASE"/>
    <property type="match status" value="1"/>
</dbReference>
<keyword evidence="1" id="KW-0378">Hydrolase</keyword>
<reference evidence="4 5" key="1">
    <citation type="submission" date="2022-06" db="EMBL/GenBank/DDBJ databases">
        <title>Isolation of gut microbiota from human fecal samples.</title>
        <authorList>
            <person name="Pamer E.G."/>
            <person name="Barat B."/>
            <person name="Waligurski E."/>
            <person name="Medina S."/>
            <person name="Paddock L."/>
            <person name="Mostad J."/>
        </authorList>
    </citation>
    <scope>NUCLEOTIDE SEQUENCE [LARGE SCALE GENOMIC DNA]</scope>
    <source>
        <strain evidence="4 5">DFI.9.73</strain>
    </source>
</reference>
<dbReference type="Proteomes" id="UP001524473">
    <property type="component" value="Unassembled WGS sequence"/>
</dbReference>
<proteinExistence type="predicted"/>
<sequence length="243" mass="26116">MQFKVFPDDTLLSSAVADAICGQLRQNPRSLLCLAAGHSSLGVFQELVRRYRQNEVDFSQAGFLAMDEWLGMNRSTPGSCSDFLIQNFLSQVNFPPERVRLIDGKASDLQAECKAVRCSIAEAGGLDFILLGMGMNGHLALNEPGVDFTLSVHLTQLDGTTKKVGQKYFDSAPELTGGLTIGFADIAAAKNILLVVNGERKSQILQKVMESPVTNLLPATGLKDLPNAALWCDRAAASLCPAG</sequence>
<comment type="caution">
    <text evidence="4">The sequence shown here is derived from an EMBL/GenBank/DDBJ whole genome shotgun (WGS) entry which is preliminary data.</text>
</comment>
<dbReference type="GeneID" id="90532375"/>
<evidence type="ECO:0000313" key="5">
    <source>
        <dbReference type="Proteomes" id="UP001524473"/>
    </source>
</evidence>
<accession>A0ABT1RUI3</accession>
<feature type="domain" description="Glucosamine/galactosamine-6-phosphate isomerase" evidence="3">
    <location>
        <begin position="14"/>
        <end position="223"/>
    </location>
</feature>
<dbReference type="InterPro" id="IPR006148">
    <property type="entry name" value="Glc/Gal-6P_isomerase"/>
</dbReference>
<dbReference type="InterPro" id="IPR004547">
    <property type="entry name" value="Glucosamine6P_isomerase"/>
</dbReference>
<keyword evidence="5" id="KW-1185">Reference proteome</keyword>
<protein>
    <submittedName>
        <fullName evidence="4">Glucosamine-6-phosphate deaminase</fullName>
    </submittedName>
</protein>
<dbReference type="PROSITE" id="PS01161">
    <property type="entry name" value="GLC_GALNAC_ISOMERASE"/>
    <property type="match status" value="1"/>
</dbReference>
<evidence type="ECO:0000313" key="4">
    <source>
        <dbReference type="EMBL" id="MCQ4838337.1"/>
    </source>
</evidence>
<dbReference type="SUPFAM" id="SSF100950">
    <property type="entry name" value="NagB/RpiA/CoA transferase-like"/>
    <property type="match status" value="1"/>
</dbReference>
<evidence type="ECO:0000259" key="3">
    <source>
        <dbReference type="Pfam" id="PF01182"/>
    </source>
</evidence>
<evidence type="ECO:0000256" key="1">
    <source>
        <dbReference type="ARBA" id="ARBA00022801"/>
    </source>
</evidence>
<dbReference type="EMBL" id="JANFZH010000001">
    <property type="protein sequence ID" value="MCQ4838337.1"/>
    <property type="molecule type" value="Genomic_DNA"/>
</dbReference>
<dbReference type="CDD" id="cd01399">
    <property type="entry name" value="GlcN6P_deaminase"/>
    <property type="match status" value="1"/>
</dbReference>
<dbReference type="Pfam" id="PF01182">
    <property type="entry name" value="Glucosamine_iso"/>
    <property type="match status" value="1"/>
</dbReference>
<dbReference type="PANTHER" id="PTHR11280">
    <property type="entry name" value="GLUCOSAMINE-6-PHOSPHATE ISOMERASE"/>
    <property type="match status" value="1"/>
</dbReference>
<name>A0ABT1RUI3_9FIRM</name>